<sequence length="190" mass="22514">MRNDLATCITIFFLCLPVLYQLQLLDAGLAWRQYESVPSAINQVLYFMGVGEIKEQRTVEFTAQPWATDKKLKSRMGEKHFYQYTVRVREWSQQTLGVPCYRAERITVAAGIAVNKLPDFRRKYIQYYIWEGDKPALASDFSVKLAEIPMLLLRNYTYESHPPELQQQIDKFYQERNLLWNCRPRRFPES</sequence>
<name>A0A517TBL3_9PLAN</name>
<dbReference type="AlphaFoldDB" id="A0A517TBL3"/>
<protein>
    <submittedName>
        <fullName evidence="1">Uncharacterized protein</fullName>
    </submittedName>
</protein>
<evidence type="ECO:0000313" key="2">
    <source>
        <dbReference type="Proteomes" id="UP000319976"/>
    </source>
</evidence>
<dbReference type="EMBL" id="CP036316">
    <property type="protein sequence ID" value="QDT65757.1"/>
    <property type="molecule type" value="Genomic_DNA"/>
</dbReference>
<dbReference type="RefSeq" id="WP_145264221.1">
    <property type="nucleotide sequence ID" value="NZ_CP036316.1"/>
</dbReference>
<reference evidence="1 2" key="1">
    <citation type="submission" date="2019-02" db="EMBL/GenBank/DDBJ databases">
        <title>Deep-cultivation of Planctomycetes and their phenomic and genomic characterization uncovers novel biology.</title>
        <authorList>
            <person name="Wiegand S."/>
            <person name="Jogler M."/>
            <person name="Boedeker C."/>
            <person name="Pinto D."/>
            <person name="Vollmers J."/>
            <person name="Rivas-Marin E."/>
            <person name="Kohn T."/>
            <person name="Peeters S.H."/>
            <person name="Heuer A."/>
            <person name="Rast P."/>
            <person name="Oberbeckmann S."/>
            <person name="Bunk B."/>
            <person name="Jeske O."/>
            <person name="Meyerdierks A."/>
            <person name="Storesund J.E."/>
            <person name="Kallscheuer N."/>
            <person name="Luecker S."/>
            <person name="Lage O.M."/>
            <person name="Pohl T."/>
            <person name="Merkel B.J."/>
            <person name="Hornburger P."/>
            <person name="Mueller R.-W."/>
            <person name="Bruemmer F."/>
            <person name="Labrenz M."/>
            <person name="Spormann A.M."/>
            <person name="Op den Camp H."/>
            <person name="Overmann J."/>
            <person name="Amann R."/>
            <person name="Jetten M.S.M."/>
            <person name="Mascher T."/>
            <person name="Medema M.H."/>
            <person name="Devos D.P."/>
            <person name="Kaster A.-K."/>
            <person name="Ovreas L."/>
            <person name="Rohde M."/>
            <person name="Galperin M.Y."/>
            <person name="Jogler C."/>
        </authorList>
    </citation>
    <scope>NUCLEOTIDE SEQUENCE [LARGE SCALE GENOMIC DNA]</scope>
    <source>
        <strain evidence="1 2">V22</strain>
    </source>
</reference>
<dbReference type="Proteomes" id="UP000319976">
    <property type="component" value="Chromosome"/>
</dbReference>
<dbReference type="KEGG" id="chya:V22_30180"/>
<keyword evidence="2" id="KW-1185">Reference proteome</keyword>
<gene>
    <name evidence="1" type="ORF">V22_30180</name>
</gene>
<organism evidence="1 2">
    <name type="scientific">Calycomorphotria hydatis</name>
    <dbReference type="NCBI Taxonomy" id="2528027"/>
    <lineage>
        <taxon>Bacteria</taxon>
        <taxon>Pseudomonadati</taxon>
        <taxon>Planctomycetota</taxon>
        <taxon>Planctomycetia</taxon>
        <taxon>Planctomycetales</taxon>
        <taxon>Planctomycetaceae</taxon>
        <taxon>Calycomorphotria</taxon>
    </lineage>
</organism>
<evidence type="ECO:0000313" key="1">
    <source>
        <dbReference type="EMBL" id="QDT65757.1"/>
    </source>
</evidence>
<proteinExistence type="predicted"/>
<accession>A0A517TBL3</accession>